<proteinExistence type="predicted"/>
<dbReference type="GO" id="GO:0000156">
    <property type="term" value="F:phosphorelay response regulator activity"/>
    <property type="evidence" value="ECO:0007669"/>
    <property type="project" value="InterPro"/>
</dbReference>
<dbReference type="GO" id="GO:0008983">
    <property type="term" value="F:protein-glutamate O-methyltransferase activity"/>
    <property type="evidence" value="ECO:0007669"/>
    <property type="project" value="UniProtKB-EC"/>
</dbReference>
<feature type="region of interest" description="Disordered" evidence="7">
    <location>
        <begin position="1"/>
        <end position="43"/>
    </location>
</feature>
<dbReference type="Gene3D" id="3.40.50.150">
    <property type="entry name" value="Vaccinia Virus protein VP39"/>
    <property type="match status" value="1"/>
</dbReference>
<accession>A0A1H2RRK6</accession>
<keyword evidence="5" id="KW-0949">S-adenosyl-L-methionine</keyword>
<dbReference type="InterPro" id="IPR036804">
    <property type="entry name" value="CheR_N_sf"/>
</dbReference>
<evidence type="ECO:0000259" key="9">
    <source>
        <dbReference type="PROSITE" id="PS50122"/>
    </source>
</evidence>
<evidence type="ECO:0000313" key="12">
    <source>
        <dbReference type="Proteomes" id="UP000198816"/>
    </source>
</evidence>
<dbReference type="SUPFAM" id="SSF53335">
    <property type="entry name" value="S-adenosyl-L-methionine-dependent methyltransferases"/>
    <property type="match status" value="1"/>
</dbReference>
<dbReference type="InterPro" id="IPR022641">
    <property type="entry name" value="CheR_N"/>
</dbReference>
<dbReference type="PANTHER" id="PTHR24422">
    <property type="entry name" value="CHEMOTAXIS PROTEIN METHYLTRANSFERASE"/>
    <property type="match status" value="1"/>
</dbReference>
<evidence type="ECO:0000259" key="8">
    <source>
        <dbReference type="PROSITE" id="PS50113"/>
    </source>
</evidence>
<evidence type="ECO:0000313" key="11">
    <source>
        <dbReference type="EMBL" id="SDW21928.1"/>
    </source>
</evidence>
<feature type="active site" evidence="6">
    <location>
        <position position="174"/>
    </location>
</feature>
<feature type="region of interest" description="Disordered" evidence="7">
    <location>
        <begin position="522"/>
        <end position="545"/>
    </location>
</feature>
<dbReference type="AlphaFoldDB" id="A0A1H2RRK6"/>
<dbReference type="PANTHER" id="PTHR24422:SF27">
    <property type="entry name" value="PROTEIN-GLUTAMATE O-METHYLTRANSFERASE"/>
    <property type="match status" value="1"/>
</dbReference>
<dbReference type="InterPro" id="IPR050903">
    <property type="entry name" value="Bact_Chemotaxis_MeTrfase"/>
</dbReference>
<dbReference type="SUPFAM" id="SSF55785">
    <property type="entry name" value="PYP-like sensor domain (PAS domain)"/>
    <property type="match status" value="2"/>
</dbReference>
<feature type="active site" evidence="6">
    <location>
        <position position="53"/>
    </location>
</feature>
<dbReference type="Pfam" id="PF01339">
    <property type="entry name" value="CheB_methylest"/>
    <property type="match status" value="1"/>
</dbReference>
<dbReference type="GO" id="GO:0008984">
    <property type="term" value="F:protein-glutamate methylesterase activity"/>
    <property type="evidence" value="ECO:0007669"/>
    <property type="project" value="InterPro"/>
</dbReference>
<dbReference type="PROSITE" id="PS50123">
    <property type="entry name" value="CHER"/>
    <property type="match status" value="1"/>
</dbReference>
<dbReference type="InterPro" id="IPR013767">
    <property type="entry name" value="PAS_fold"/>
</dbReference>
<feature type="region of interest" description="Disordered" evidence="7">
    <location>
        <begin position="675"/>
        <end position="694"/>
    </location>
</feature>
<dbReference type="Gene3D" id="1.10.155.10">
    <property type="entry name" value="Chemotaxis receptor methyltransferase CheR, N-terminal domain"/>
    <property type="match status" value="1"/>
</dbReference>
<dbReference type="SMART" id="SM00091">
    <property type="entry name" value="PAS"/>
    <property type="match status" value="2"/>
</dbReference>
<dbReference type="CDD" id="cd16434">
    <property type="entry name" value="CheB-CheR_fusion"/>
    <property type="match status" value="1"/>
</dbReference>
<comment type="catalytic activity">
    <reaction evidence="1">
        <text>L-glutamyl-[protein] + S-adenosyl-L-methionine = [protein]-L-glutamate 5-O-methyl ester + S-adenosyl-L-homocysteine</text>
        <dbReference type="Rhea" id="RHEA:24452"/>
        <dbReference type="Rhea" id="RHEA-COMP:10208"/>
        <dbReference type="Rhea" id="RHEA-COMP:10311"/>
        <dbReference type="ChEBI" id="CHEBI:29973"/>
        <dbReference type="ChEBI" id="CHEBI:57856"/>
        <dbReference type="ChEBI" id="CHEBI:59789"/>
        <dbReference type="ChEBI" id="CHEBI:82795"/>
        <dbReference type="EC" id="2.1.1.80"/>
    </reaction>
</comment>
<evidence type="ECO:0000256" key="2">
    <source>
        <dbReference type="ARBA" id="ARBA00012534"/>
    </source>
</evidence>
<dbReference type="Gene3D" id="3.40.50.180">
    <property type="entry name" value="Methylesterase CheB, C-terminal domain"/>
    <property type="match status" value="1"/>
</dbReference>
<feature type="compositionally biased region" description="Low complexity" evidence="7">
    <location>
        <begin position="675"/>
        <end position="693"/>
    </location>
</feature>
<evidence type="ECO:0000256" key="3">
    <source>
        <dbReference type="ARBA" id="ARBA00022603"/>
    </source>
</evidence>
<dbReference type="PROSITE" id="PS50113">
    <property type="entry name" value="PAC"/>
    <property type="match status" value="1"/>
</dbReference>
<dbReference type="InterPro" id="IPR029063">
    <property type="entry name" value="SAM-dependent_MTases_sf"/>
</dbReference>
<feature type="region of interest" description="Disordered" evidence="7">
    <location>
        <begin position="1014"/>
        <end position="1040"/>
    </location>
</feature>
<dbReference type="InterPro" id="IPR000673">
    <property type="entry name" value="Sig_transdc_resp-reg_Me-estase"/>
</dbReference>
<dbReference type="Pfam" id="PF00989">
    <property type="entry name" value="PAS"/>
    <property type="match status" value="1"/>
</dbReference>
<dbReference type="Pfam" id="PF13596">
    <property type="entry name" value="PAS_10"/>
    <property type="match status" value="1"/>
</dbReference>
<keyword evidence="6" id="KW-0145">Chemotaxis</keyword>
<dbReference type="GO" id="GO:0005737">
    <property type="term" value="C:cytoplasm"/>
    <property type="evidence" value="ECO:0007669"/>
    <property type="project" value="InterPro"/>
</dbReference>
<dbReference type="Proteomes" id="UP000198816">
    <property type="component" value="Unassembled WGS sequence"/>
</dbReference>
<evidence type="ECO:0000256" key="1">
    <source>
        <dbReference type="ARBA" id="ARBA00001541"/>
    </source>
</evidence>
<dbReference type="InterPro" id="IPR035909">
    <property type="entry name" value="CheB_C"/>
</dbReference>
<dbReference type="OrthoDB" id="9816309at2"/>
<dbReference type="InterPro" id="IPR000780">
    <property type="entry name" value="CheR_MeTrfase"/>
</dbReference>
<dbReference type="SUPFAM" id="SSF52738">
    <property type="entry name" value="Methylesterase CheB, C-terminal domain"/>
    <property type="match status" value="1"/>
</dbReference>
<dbReference type="InterPro" id="IPR022642">
    <property type="entry name" value="CheR_C"/>
</dbReference>
<dbReference type="GO" id="GO:0032259">
    <property type="term" value="P:methylation"/>
    <property type="evidence" value="ECO:0007669"/>
    <property type="project" value="UniProtKB-KW"/>
</dbReference>
<feature type="domain" description="CheB-type methylesterase" evidence="9">
    <location>
        <begin position="44"/>
        <end position="232"/>
    </location>
</feature>
<dbReference type="SUPFAM" id="SSF47757">
    <property type="entry name" value="Chemotaxis receptor methyltransferase CheR, N-terminal domain"/>
    <property type="match status" value="1"/>
</dbReference>
<gene>
    <name evidence="11" type="ORF">SAMN05421783_102142</name>
</gene>
<protein>
    <recommendedName>
        <fullName evidence="2">protein-glutamate O-methyltransferase</fullName>
        <ecNumber evidence="2">2.1.1.80</ecNumber>
    </recommendedName>
</protein>
<keyword evidence="6" id="KW-0378">Hydrolase</keyword>
<dbReference type="CDD" id="cd02440">
    <property type="entry name" value="AdoMet_MTases"/>
    <property type="match status" value="1"/>
</dbReference>
<dbReference type="GO" id="GO:0006935">
    <property type="term" value="P:chemotaxis"/>
    <property type="evidence" value="ECO:0007669"/>
    <property type="project" value="UniProtKB-UniRule"/>
</dbReference>
<dbReference type="STRING" id="1058.SAMN05421783_102142"/>
<evidence type="ECO:0000256" key="7">
    <source>
        <dbReference type="SAM" id="MobiDB-lite"/>
    </source>
</evidence>
<name>A0A1H2RRK6_THIRO</name>
<evidence type="ECO:0000256" key="4">
    <source>
        <dbReference type="ARBA" id="ARBA00022679"/>
    </source>
</evidence>
<dbReference type="EC" id="2.1.1.80" evidence="2"/>
<feature type="active site" evidence="6">
    <location>
        <position position="82"/>
    </location>
</feature>
<keyword evidence="3" id="KW-0489">Methyltransferase</keyword>
<dbReference type="EMBL" id="FNNZ01000002">
    <property type="protein sequence ID" value="SDW21928.1"/>
    <property type="molecule type" value="Genomic_DNA"/>
</dbReference>
<dbReference type="PRINTS" id="PR00996">
    <property type="entry name" value="CHERMTFRASE"/>
</dbReference>
<evidence type="ECO:0000256" key="6">
    <source>
        <dbReference type="PROSITE-ProRule" id="PRU00050"/>
    </source>
</evidence>
<keyword evidence="12" id="KW-1185">Reference proteome</keyword>
<keyword evidence="4" id="KW-0808">Transferase</keyword>
<evidence type="ECO:0000256" key="5">
    <source>
        <dbReference type="ARBA" id="ARBA00022691"/>
    </source>
</evidence>
<feature type="compositionally biased region" description="Basic and acidic residues" evidence="7">
    <location>
        <begin position="714"/>
        <end position="730"/>
    </location>
</feature>
<dbReference type="PROSITE" id="PS50122">
    <property type="entry name" value="CHEB"/>
    <property type="match status" value="1"/>
</dbReference>
<feature type="domain" description="CheR-type methyltransferase" evidence="10">
    <location>
        <begin position="246"/>
        <end position="491"/>
    </location>
</feature>
<dbReference type="InterPro" id="IPR035965">
    <property type="entry name" value="PAS-like_dom_sf"/>
</dbReference>
<dbReference type="Pfam" id="PF01739">
    <property type="entry name" value="CheR"/>
    <property type="match status" value="1"/>
</dbReference>
<organism evidence="11 12">
    <name type="scientific">Thiocapsa roseopersicina</name>
    <dbReference type="NCBI Taxonomy" id="1058"/>
    <lineage>
        <taxon>Bacteria</taxon>
        <taxon>Pseudomonadati</taxon>
        <taxon>Pseudomonadota</taxon>
        <taxon>Gammaproteobacteria</taxon>
        <taxon>Chromatiales</taxon>
        <taxon>Chromatiaceae</taxon>
        <taxon>Thiocapsa</taxon>
    </lineage>
</organism>
<feature type="region of interest" description="Disordered" evidence="7">
    <location>
        <begin position="714"/>
        <end position="733"/>
    </location>
</feature>
<dbReference type="GO" id="GO:0006355">
    <property type="term" value="P:regulation of DNA-templated transcription"/>
    <property type="evidence" value="ECO:0007669"/>
    <property type="project" value="InterPro"/>
</dbReference>
<dbReference type="SMART" id="SM00138">
    <property type="entry name" value="MeTrc"/>
    <property type="match status" value="1"/>
</dbReference>
<sequence length="1040" mass="114995">MTKTRTRGDGTDTPALPVELPEITEPSPAATDTSEDPHAAEPPPFTVVGIGASAGGLAAFEAFFSAIPRDSETGMAFVLVQHLAPDHKSILTELVKRYTRMQVREVEDGMRVEPDCAYIIPPSHDMALFNGTLRLLEPTAPRGLRLPIDFFFRSLAQDQHERAICVVLSGTGSDGTLGARAIKGEGGLVIAQSPKTAAYDGMPRSLIASGHADYVLPPEEMPAHLIAYAAQAFDKTTRPVAPSASSEDALTKICILLRDKTRHDFSQYKESTLRRRIERRMALHRIDRQGDYVGYLRQDPAEIEALFGDLLIGVTNFFRDPDAFAALEEEVIPRLFHGKPAGATVRVWVCGCSTGEEAYSIAILLREHLETLKQDFKVQVFATDIDPRAIEQARAGLYPSSISSDVSPARLARFFSEDAQGGYRVQKVVRDLLVFSEQDLVQDPPFSRMDLISCRNLLIYLNGDLQARLIALFHYALNPNGVLFLGNSETVGEVPTLFAPLNRKWKLYSRLERPRGAFVPTSVMRGPLPPASTDAADPLAPSTASRHKGKLDLRALTEQALLRHCDPVGILVNGRGEILHIYGRTGQYLEPAPGDAAMNVFAMAREGLRRDLTTALHRAVTHREPVRRPRLRVKTNGDFSRIDLTVRPEETHLDGILLTDFYLVVLETAAPQLAAPGTTASGTAGDAPTTGDGDNARIAELELELRAKEEYLQSTREEMETSNEELKSTNEEMQSVNEEIQSTNEELETSKEELQSVNEELATVNAELQTKVADLSRANNDMNNLLAGTGVATLFVDHQLCITRFTPMATRLIKLIQTDIGRPVGDIVSNLVDYTDLTDDVHGVLSDLLPREHEVQTRQGAWYLMRIGPYRTLENVIEGAVITFVDISERKRSEDAVRAARAFAEAIVDAVREPLVVLDADLRVVSANRAFYRHFRLDEADTVNRHLFTLSHHRWDIPALRDRLQEIQAQGGSFDDFAVEQTFPDIGARSLRLNARRVDPGEGQPCMILLALEDVTSPPPGDHLNQPMPRPPRPGHDRPA</sequence>
<reference evidence="12" key="1">
    <citation type="submission" date="2016-10" db="EMBL/GenBank/DDBJ databases">
        <authorList>
            <person name="Varghese N."/>
            <person name="Submissions S."/>
        </authorList>
    </citation>
    <scope>NUCLEOTIDE SEQUENCE [LARGE SCALE GENOMIC DNA]</scope>
    <source>
        <strain evidence="12">DSM 217</strain>
    </source>
</reference>
<dbReference type="InterPro" id="IPR000700">
    <property type="entry name" value="PAS-assoc_C"/>
</dbReference>
<feature type="compositionally biased region" description="Basic and acidic residues" evidence="7">
    <location>
        <begin position="1"/>
        <end position="10"/>
    </location>
</feature>
<dbReference type="InterPro" id="IPR000014">
    <property type="entry name" value="PAS"/>
</dbReference>
<dbReference type="Gene3D" id="3.30.450.20">
    <property type="entry name" value="PAS domain"/>
    <property type="match status" value="2"/>
</dbReference>
<dbReference type="CDD" id="cd00130">
    <property type="entry name" value="PAS"/>
    <property type="match status" value="1"/>
</dbReference>
<dbReference type="Pfam" id="PF03705">
    <property type="entry name" value="CheR_N"/>
    <property type="match status" value="1"/>
</dbReference>
<evidence type="ECO:0000259" key="10">
    <source>
        <dbReference type="PROSITE" id="PS50123"/>
    </source>
</evidence>
<feature type="domain" description="PAC" evidence="8">
    <location>
        <begin position="849"/>
        <end position="899"/>
    </location>
</feature>
<dbReference type="RefSeq" id="WP_093028138.1">
    <property type="nucleotide sequence ID" value="NZ_FNNZ01000002.1"/>
</dbReference>